<dbReference type="InterPro" id="IPR012836">
    <property type="entry name" value="FlgF"/>
</dbReference>
<organism evidence="7 8">
    <name type="scientific">Iodidimonas muriae</name>
    <dbReference type="NCBI Taxonomy" id="261467"/>
    <lineage>
        <taxon>Bacteria</taxon>
        <taxon>Pseudomonadati</taxon>
        <taxon>Pseudomonadota</taxon>
        <taxon>Alphaproteobacteria</taxon>
        <taxon>Iodidimonadales</taxon>
        <taxon>Iodidimonadaceae</taxon>
        <taxon>Iodidimonas</taxon>
    </lineage>
</organism>
<accession>A0ABQ2LFS1</accession>
<dbReference type="RefSeq" id="WP_150006269.1">
    <property type="nucleotide sequence ID" value="NZ_BMOV01000009.1"/>
</dbReference>
<evidence type="ECO:0000256" key="3">
    <source>
        <dbReference type="ARBA" id="ARBA00023143"/>
    </source>
</evidence>
<evidence type="ECO:0000259" key="5">
    <source>
        <dbReference type="Pfam" id="PF06429"/>
    </source>
</evidence>
<dbReference type="InterPro" id="IPR010930">
    <property type="entry name" value="Flg_bb/hook_C_dom"/>
</dbReference>
<dbReference type="InterPro" id="IPR020013">
    <property type="entry name" value="Flagellar_FlgE/F/G"/>
</dbReference>
<keyword evidence="3 4" id="KW-0975">Bacterial flagellum</keyword>
<dbReference type="EMBL" id="BMOV01000009">
    <property type="protein sequence ID" value="GGO15549.1"/>
    <property type="molecule type" value="Genomic_DNA"/>
</dbReference>
<reference evidence="8" key="1">
    <citation type="journal article" date="2019" name="Int. J. Syst. Evol. Microbiol.">
        <title>The Global Catalogue of Microorganisms (GCM) 10K type strain sequencing project: providing services to taxonomists for standard genome sequencing and annotation.</title>
        <authorList>
            <consortium name="The Broad Institute Genomics Platform"/>
            <consortium name="The Broad Institute Genome Sequencing Center for Infectious Disease"/>
            <person name="Wu L."/>
            <person name="Ma J."/>
        </authorList>
    </citation>
    <scope>NUCLEOTIDE SEQUENCE [LARGE SCALE GENOMIC DNA]</scope>
    <source>
        <strain evidence="8">JCM 17843</strain>
    </source>
</reference>
<dbReference type="NCBIfam" id="TIGR02490">
    <property type="entry name" value="flgF"/>
    <property type="match status" value="1"/>
</dbReference>
<dbReference type="InterPro" id="IPR037925">
    <property type="entry name" value="FlgE/F/G-like"/>
</dbReference>
<keyword evidence="7" id="KW-0969">Cilium</keyword>
<dbReference type="Proteomes" id="UP000602381">
    <property type="component" value="Unassembled WGS sequence"/>
</dbReference>
<dbReference type="Pfam" id="PF06429">
    <property type="entry name" value="Flg_bbr_C"/>
    <property type="match status" value="1"/>
</dbReference>
<comment type="subunit">
    <text evidence="4">The basal body constitutes a major portion of the flagellar organelle and consists of five rings (E,L,P,S, and M) mounted on a central rod. The rod consists of about 26 subunits of FlgG in the distal portion, and FlgB, FlgC and FlgF are thought to build up the proximal portion of the rod with about 6 subunits each.</text>
</comment>
<comment type="subcellular location">
    <subcellularLocation>
        <location evidence="1 4">Bacterial flagellum basal body</location>
    </subcellularLocation>
</comment>
<keyword evidence="8" id="KW-1185">Reference proteome</keyword>
<evidence type="ECO:0000259" key="6">
    <source>
        <dbReference type="Pfam" id="PF22692"/>
    </source>
</evidence>
<dbReference type="PANTHER" id="PTHR30435:SF19">
    <property type="entry name" value="FLAGELLAR BASAL-BODY ROD PROTEIN FLGG"/>
    <property type="match status" value="1"/>
</dbReference>
<keyword evidence="7" id="KW-0966">Cell projection</keyword>
<dbReference type="InterPro" id="IPR053967">
    <property type="entry name" value="LlgE_F_G-like_D1"/>
</dbReference>
<comment type="caution">
    <text evidence="7">The sequence shown here is derived from an EMBL/GenBank/DDBJ whole genome shotgun (WGS) entry which is preliminary data.</text>
</comment>
<evidence type="ECO:0000313" key="7">
    <source>
        <dbReference type="EMBL" id="GGO15549.1"/>
    </source>
</evidence>
<gene>
    <name evidence="7" type="primary">flgF</name>
    <name evidence="7" type="ORF">GCM10007972_23760</name>
</gene>
<evidence type="ECO:0000313" key="8">
    <source>
        <dbReference type="Proteomes" id="UP000602381"/>
    </source>
</evidence>
<dbReference type="Pfam" id="PF22692">
    <property type="entry name" value="LlgE_F_G_D1"/>
    <property type="match status" value="1"/>
</dbReference>
<name>A0ABQ2LFS1_9PROT</name>
<comment type="similarity">
    <text evidence="2 4">Belongs to the flagella basal body rod proteins family.</text>
</comment>
<evidence type="ECO:0000256" key="1">
    <source>
        <dbReference type="ARBA" id="ARBA00004117"/>
    </source>
</evidence>
<keyword evidence="7" id="KW-0282">Flagellum</keyword>
<dbReference type="SUPFAM" id="SSF117143">
    <property type="entry name" value="Flagellar hook protein flgE"/>
    <property type="match status" value="1"/>
</dbReference>
<feature type="domain" description="Flagellar hook protein FlgE/F/G-like D1" evidence="6">
    <location>
        <begin position="81"/>
        <end position="147"/>
    </location>
</feature>
<evidence type="ECO:0000256" key="4">
    <source>
        <dbReference type="RuleBase" id="RU362116"/>
    </source>
</evidence>
<dbReference type="PANTHER" id="PTHR30435">
    <property type="entry name" value="FLAGELLAR PROTEIN"/>
    <property type="match status" value="1"/>
</dbReference>
<evidence type="ECO:0000256" key="2">
    <source>
        <dbReference type="ARBA" id="ARBA00009677"/>
    </source>
</evidence>
<protein>
    <recommendedName>
        <fullName evidence="4">Flagellar basal-body rod protein FlgF</fullName>
    </recommendedName>
</protein>
<dbReference type="NCBIfam" id="TIGR03506">
    <property type="entry name" value="FlgEFG_subfam"/>
    <property type="match status" value="1"/>
</dbReference>
<sequence>MDTSLYVGLSRQVALAREFDIAAHNIANAGTVAFRGEATLFDSVIEQAGAADPVSFVIDKASYHDTRPGTLIETQNPLDVAIRGEGWLTVQTDQGERYTRDGRMTISEAGQLVTIAGGLPVLDVNGTPINIDNLGGAIEISADGVVSQKIGEFDEQIGRLALVEFAETQLLTRQGDGLFDSPVPGQPAIDSQIVQGTIEQSNVEPIMELTRLMDVSRAFQQAAEFIENGDELKREAISRLGRRV</sequence>
<proteinExistence type="inferred from homology"/>
<feature type="domain" description="Flagellar basal-body/hook protein C-terminal" evidence="5">
    <location>
        <begin position="195"/>
        <end position="237"/>
    </location>
</feature>